<feature type="chain" id="PRO_5045574120" evidence="2">
    <location>
        <begin position="24"/>
        <end position="50"/>
    </location>
</feature>
<evidence type="ECO:0000313" key="4">
    <source>
        <dbReference type="Proteomes" id="UP001596001"/>
    </source>
</evidence>
<feature type="region of interest" description="Disordered" evidence="1">
    <location>
        <begin position="26"/>
        <end position="50"/>
    </location>
</feature>
<dbReference type="RefSeq" id="WP_382431212.1">
    <property type="nucleotide sequence ID" value="NZ_JBHSHJ010000003.1"/>
</dbReference>
<keyword evidence="4" id="KW-1185">Reference proteome</keyword>
<sequence>MKKTISVLTAMAMLLGLALDAGAANRKGSHRVGGTNSHGKGSHYIGGHKR</sequence>
<organism evidence="3 4">
    <name type="scientific">Giesbergeria sinuosa</name>
    <dbReference type="NCBI Taxonomy" id="80883"/>
    <lineage>
        <taxon>Bacteria</taxon>
        <taxon>Pseudomonadati</taxon>
        <taxon>Pseudomonadota</taxon>
        <taxon>Betaproteobacteria</taxon>
        <taxon>Burkholderiales</taxon>
        <taxon>Comamonadaceae</taxon>
        <taxon>Giesbergeria</taxon>
    </lineage>
</organism>
<proteinExistence type="predicted"/>
<accession>A0ABV9QAT2</accession>
<dbReference type="Proteomes" id="UP001596001">
    <property type="component" value="Unassembled WGS sequence"/>
</dbReference>
<gene>
    <name evidence="3" type="ORF">ACFO6X_06430</name>
</gene>
<evidence type="ECO:0000313" key="3">
    <source>
        <dbReference type="EMBL" id="MFC4788621.1"/>
    </source>
</evidence>
<comment type="caution">
    <text evidence="3">The sequence shown here is derived from an EMBL/GenBank/DDBJ whole genome shotgun (WGS) entry which is preliminary data.</text>
</comment>
<protein>
    <submittedName>
        <fullName evidence="3">Uncharacterized protein</fullName>
    </submittedName>
</protein>
<keyword evidence="2" id="KW-0732">Signal</keyword>
<dbReference type="EMBL" id="JBHSHJ010000003">
    <property type="protein sequence ID" value="MFC4788621.1"/>
    <property type="molecule type" value="Genomic_DNA"/>
</dbReference>
<feature type="signal peptide" evidence="2">
    <location>
        <begin position="1"/>
        <end position="23"/>
    </location>
</feature>
<evidence type="ECO:0000256" key="1">
    <source>
        <dbReference type="SAM" id="MobiDB-lite"/>
    </source>
</evidence>
<name>A0ABV9QAT2_9BURK</name>
<evidence type="ECO:0000256" key="2">
    <source>
        <dbReference type="SAM" id="SignalP"/>
    </source>
</evidence>
<reference evidence="4" key="1">
    <citation type="journal article" date="2019" name="Int. J. Syst. Evol. Microbiol.">
        <title>The Global Catalogue of Microorganisms (GCM) 10K type strain sequencing project: providing services to taxonomists for standard genome sequencing and annotation.</title>
        <authorList>
            <consortium name="The Broad Institute Genomics Platform"/>
            <consortium name="The Broad Institute Genome Sequencing Center for Infectious Disease"/>
            <person name="Wu L."/>
            <person name="Ma J."/>
        </authorList>
    </citation>
    <scope>NUCLEOTIDE SEQUENCE [LARGE SCALE GENOMIC DNA]</scope>
    <source>
        <strain evidence="4">CCUG 49452</strain>
    </source>
</reference>